<reference evidence="2 3" key="1">
    <citation type="submission" date="2016-11" db="EMBL/GenBank/DDBJ databases">
        <title>The macronuclear genome of Stentor coeruleus: a giant cell with tiny introns.</title>
        <authorList>
            <person name="Slabodnick M."/>
            <person name="Ruby J.G."/>
            <person name="Reiff S.B."/>
            <person name="Swart E.C."/>
            <person name="Gosai S."/>
            <person name="Prabakaran S."/>
            <person name="Witkowska E."/>
            <person name="Larue G.E."/>
            <person name="Fisher S."/>
            <person name="Freeman R.M."/>
            <person name="Gunawardena J."/>
            <person name="Chu W."/>
            <person name="Stover N.A."/>
            <person name="Gregory B.D."/>
            <person name="Nowacki M."/>
            <person name="Derisi J."/>
            <person name="Roy S.W."/>
            <person name="Marshall W.F."/>
            <person name="Sood P."/>
        </authorList>
    </citation>
    <scope>NUCLEOTIDE SEQUENCE [LARGE SCALE GENOMIC DNA]</scope>
    <source>
        <strain evidence="2">WM001</strain>
    </source>
</reference>
<dbReference type="InterPro" id="IPR029021">
    <property type="entry name" value="Prot-tyrosine_phosphatase-like"/>
</dbReference>
<comment type="caution">
    <text evidence="2">The sequence shown here is derived from an EMBL/GenBank/DDBJ whole genome shotgun (WGS) entry which is preliminary data.</text>
</comment>
<name>A0A1R2BEM4_9CILI</name>
<gene>
    <name evidence="2" type="ORF">SteCoe_25743</name>
</gene>
<dbReference type="EMBL" id="MPUH01000706">
    <property type="protein sequence ID" value="OMJ75160.1"/>
    <property type="molecule type" value="Genomic_DNA"/>
</dbReference>
<dbReference type="Gene3D" id="3.90.190.10">
    <property type="entry name" value="Protein tyrosine phosphatase superfamily"/>
    <property type="match status" value="1"/>
</dbReference>
<dbReference type="GO" id="GO:0003676">
    <property type="term" value="F:nucleic acid binding"/>
    <property type="evidence" value="ECO:0007669"/>
    <property type="project" value="InterPro"/>
</dbReference>
<dbReference type="InterPro" id="IPR000387">
    <property type="entry name" value="Tyr_Pase_dom"/>
</dbReference>
<proteinExistence type="predicted"/>
<evidence type="ECO:0000313" key="2">
    <source>
        <dbReference type="EMBL" id="OMJ75160.1"/>
    </source>
</evidence>
<dbReference type="AlphaFoldDB" id="A0A1R2BEM4"/>
<protein>
    <recommendedName>
        <fullName evidence="1">Tyrosine specific protein phosphatases domain-containing protein</fullName>
    </recommendedName>
</protein>
<organism evidence="2 3">
    <name type="scientific">Stentor coeruleus</name>
    <dbReference type="NCBI Taxonomy" id="5963"/>
    <lineage>
        <taxon>Eukaryota</taxon>
        <taxon>Sar</taxon>
        <taxon>Alveolata</taxon>
        <taxon>Ciliophora</taxon>
        <taxon>Postciliodesmatophora</taxon>
        <taxon>Heterotrichea</taxon>
        <taxon>Heterotrichida</taxon>
        <taxon>Stentoridae</taxon>
        <taxon>Stentor</taxon>
    </lineage>
</organism>
<dbReference type="SUPFAM" id="SSF52799">
    <property type="entry name" value="(Phosphotyrosine protein) phosphatases II"/>
    <property type="match status" value="1"/>
</dbReference>
<keyword evidence="3" id="KW-1185">Reference proteome</keyword>
<dbReference type="InterPro" id="IPR036397">
    <property type="entry name" value="RNaseH_sf"/>
</dbReference>
<dbReference type="OrthoDB" id="270189at2759"/>
<sequence length="337" mass="38558">MLKDDRKYKDLVFEPAISGGLSCLHRPTRGGLYAIRQTQCTAVITLLSESENPNEIGNVCKELGLKWIWVPLQGANKRLLESNNTSWIIRKALDSAKKMLESGDFIFVHCAAGIHRTGIFLYALLRISGFNKDDTLEKIKRIRTVTYEKCGTSRFELAESLSTQIMSENWSFIRPEFQGLTSTKTINTPLFWIKITPTHLGNLRFEIVITNTEVTEYILGPCLNLKIKFEYVSKVFGESWLQAREVKFLPGGISKNFKFFEKELLSFLKESCPLETGQLIGKEVYWEFQFIQAFWPEVSKIFTNGIIDVYDIPGVVRNTQSESVCQDILEYKSCLQS</sequence>
<feature type="domain" description="Tyrosine specific protein phosphatases" evidence="1">
    <location>
        <begin position="90"/>
        <end position="143"/>
    </location>
</feature>
<evidence type="ECO:0000259" key="1">
    <source>
        <dbReference type="PROSITE" id="PS50056"/>
    </source>
</evidence>
<evidence type="ECO:0000313" key="3">
    <source>
        <dbReference type="Proteomes" id="UP000187209"/>
    </source>
</evidence>
<dbReference type="InterPro" id="IPR016130">
    <property type="entry name" value="Tyr_Pase_AS"/>
</dbReference>
<dbReference type="Gene3D" id="3.30.420.10">
    <property type="entry name" value="Ribonuclease H-like superfamily/Ribonuclease H"/>
    <property type="match status" value="1"/>
</dbReference>
<dbReference type="PROSITE" id="PS50056">
    <property type="entry name" value="TYR_PHOSPHATASE_2"/>
    <property type="match status" value="1"/>
</dbReference>
<dbReference type="Proteomes" id="UP000187209">
    <property type="component" value="Unassembled WGS sequence"/>
</dbReference>
<accession>A0A1R2BEM4</accession>
<dbReference type="PROSITE" id="PS00383">
    <property type="entry name" value="TYR_PHOSPHATASE_1"/>
    <property type="match status" value="1"/>
</dbReference>